<evidence type="ECO:0000256" key="1">
    <source>
        <dbReference type="SAM" id="MobiDB-lite"/>
    </source>
</evidence>
<keyword evidence="3" id="KW-1185">Reference proteome</keyword>
<reference evidence="2" key="1">
    <citation type="submission" date="2023-01" db="EMBL/GenBank/DDBJ databases">
        <title>Draft genome sequence of Nocardiopsis sp. LSu2-4 isolated from halophytes.</title>
        <authorList>
            <person name="Duangmal K."/>
            <person name="Chantavorakit T."/>
        </authorList>
    </citation>
    <scope>NUCLEOTIDE SEQUENCE</scope>
    <source>
        <strain evidence="2">LSu2-4</strain>
    </source>
</reference>
<dbReference type="EMBL" id="JAQFWP010000027">
    <property type="protein sequence ID" value="MDA2805914.1"/>
    <property type="molecule type" value="Genomic_DNA"/>
</dbReference>
<accession>A0ABT4TMJ3</accession>
<evidence type="ECO:0000313" key="2">
    <source>
        <dbReference type="EMBL" id="MDA2805914.1"/>
    </source>
</evidence>
<evidence type="ECO:0000313" key="3">
    <source>
        <dbReference type="Proteomes" id="UP001165685"/>
    </source>
</evidence>
<protein>
    <recommendedName>
        <fullName evidence="4">WXG100 family type VII secretion target</fullName>
    </recommendedName>
</protein>
<comment type="caution">
    <text evidence="2">The sequence shown here is derived from an EMBL/GenBank/DDBJ whole genome shotgun (WGS) entry which is preliminary data.</text>
</comment>
<proteinExistence type="predicted"/>
<name>A0ABT4TMJ3_9ACTN</name>
<sequence length="120" mass="12659">MADRIAVDPDAVAKHGGDLYALGDEVREIQRWLGSRTEALGRPWGEGDEIAASFETNYLPARRGLDAFFTALAVAFDKTAEGTIETARQFALSEQHGIDTANGLIGADGTGPGASGPGRR</sequence>
<organism evidence="2 3">
    <name type="scientific">Nocardiopsis suaedae</name>
    <dbReference type="NCBI Taxonomy" id="3018444"/>
    <lineage>
        <taxon>Bacteria</taxon>
        <taxon>Bacillati</taxon>
        <taxon>Actinomycetota</taxon>
        <taxon>Actinomycetes</taxon>
        <taxon>Streptosporangiales</taxon>
        <taxon>Nocardiopsidaceae</taxon>
        <taxon>Nocardiopsis</taxon>
    </lineage>
</organism>
<feature type="region of interest" description="Disordered" evidence="1">
    <location>
        <begin position="101"/>
        <end position="120"/>
    </location>
</feature>
<feature type="compositionally biased region" description="Gly residues" evidence="1">
    <location>
        <begin position="106"/>
        <end position="120"/>
    </location>
</feature>
<dbReference type="Proteomes" id="UP001165685">
    <property type="component" value="Unassembled WGS sequence"/>
</dbReference>
<evidence type="ECO:0008006" key="4">
    <source>
        <dbReference type="Google" id="ProtNLM"/>
    </source>
</evidence>
<gene>
    <name evidence="2" type="ORF">O4U47_15460</name>
</gene>
<dbReference type="RefSeq" id="WP_270678564.1">
    <property type="nucleotide sequence ID" value="NZ_JAQFWP010000027.1"/>
</dbReference>